<comment type="subcellular location">
    <subcellularLocation>
        <location evidence="1">Cell membrane</location>
        <topology evidence="1">Multi-pass membrane protein</topology>
    </subcellularLocation>
</comment>
<dbReference type="EMBL" id="CP036426">
    <property type="protein sequence ID" value="QDV36467.1"/>
    <property type="molecule type" value="Genomic_DNA"/>
</dbReference>
<keyword evidence="11" id="KW-0739">Sodium transport</keyword>
<evidence type="ECO:0000256" key="7">
    <source>
        <dbReference type="ARBA" id="ARBA00022989"/>
    </source>
</evidence>
<dbReference type="GO" id="GO:0015293">
    <property type="term" value="F:symporter activity"/>
    <property type="evidence" value="ECO:0007669"/>
    <property type="project" value="UniProtKB-KW"/>
</dbReference>
<keyword evidence="9" id="KW-0406">Ion transport</keyword>
<dbReference type="PROSITE" id="PS50283">
    <property type="entry name" value="NA_SOLUT_SYMP_3"/>
    <property type="match status" value="1"/>
</dbReference>
<dbReference type="Pfam" id="PF00474">
    <property type="entry name" value="SSF"/>
    <property type="match status" value="3"/>
</dbReference>
<dbReference type="RefSeq" id="WP_197446259.1">
    <property type="nucleotide sequence ID" value="NZ_CP036426.1"/>
</dbReference>
<feature type="region of interest" description="Disordered" evidence="14">
    <location>
        <begin position="364"/>
        <end position="406"/>
    </location>
</feature>
<keyword evidence="3" id="KW-0813">Transport</keyword>
<feature type="transmembrane region" description="Helical" evidence="15">
    <location>
        <begin position="570"/>
        <end position="591"/>
    </location>
</feature>
<feature type="transmembrane region" description="Helical" evidence="15">
    <location>
        <begin position="61"/>
        <end position="79"/>
    </location>
</feature>
<feature type="transmembrane region" description="Helical" evidence="15">
    <location>
        <begin position="482"/>
        <end position="504"/>
    </location>
</feature>
<dbReference type="GO" id="GO:0005886">
    <property type="term" value="C:plasma membrane"/>
    <property type="evidence" value="ECO:0007669"/>
    <property type="project" value="UniProtKB-SubCell"/>
</dbReference>
<organism evidence="16 17">
    <name type="scientific">Tautonia plasticadhaerens</name>
    <dbReference type="NCBI Taxonomy" id="2527974"/>
    <lineage>
        <taxon>Bacteria</taxon>
        <taxon>Pseudomonadati</taxon>
        <taxon>Planctomycetota</taxon>
        <taxon>Planctomycetia</taxon>
        <taxon>Isosphaerales</taxon>
        <taxon>Isosphaeraceae</taxon>
        <taxon>Tautonia</taxon>
    </lineage>
</organism>
<keyword evidence="4" id="KW-1003">Cell membrane</keyword>
<dbReference type="PANTHER" id="PTHR48086:SF3">
    <property type="entry name" value="SODIUM_PROLINE SYMPORTER"/>
    <property type="match status" value="1"/>
</dbReference>
<evidence type="ECO:0000256" key="14">
    <source>
        <dbReference type="SAM" id="MobiDB-lite"/>
    </source>
</evidence>
<feature type="transmembrane region" description="Helical" evidence="15">
    <location>
        <begin position="85"/>
        <end position="102"/>
    </location>
</feature>
<feature type="transmembrane region" description="Helical" evidence="15">
    <location>
        <begin position="131"/>
        <end position="151"/>
    </location>
</feature>
<dbReference type="InterPro" id="IPR038377">
    <property type="entry name" value="Na/Glc_symporter_sf"/>
</dbReference>
<dbReference type="InterPro" id="IPR050277">
    <property type="entry name" value="Sodium:Solute_Symporter"/>
</dbReference>
<feature type="transmembrane region" description="Helical" evidence="15">
    <location>
        <begin position="193"/>
        <end position="216"/>
    </location>
</feature>
<keyword evidence="17" id="KW-1185">Reference proteome</keyword>
<evidence type="ECO:0000256" key="15">
    <source>
        <dbReference type="SAM" id="Phobius"/>
    </source>
</evidence>
<accession>A0A518H6J2</accession>
<evidence type="ECO:0000256" key="1">
    <source>
        <dbReference type="ARBA" id="ARBA00004651"/>
    </source>
</evidence>
<evidence type="ECO:0000256" key="5">
    <source>
        <dbReference type="ARBA" id="ARBA00022692"/>
    </source>
</evidence>
<evidence type="ECO:0000256" key="9">
    <source>
        <dbReference type="ARBA" id="ARBA00023065"/>
    </source>
</evidence>
<keyword evidence="7 15" id="KW-1133">Transmembrane helix</keyword>
<reference evidence="16 17" key="1">
    <citation type="submission" date="2019-02" db="EMBL/GenBank/DDBJ databases">
        <title>Deep-cultivation of Planctomycetes and their phenomic and genomic characterization uncovers novel biology.</title>
        <authorList>
            <person name="Wiegand S."/>
            <person name="Jogler M."/>
            <person name="Boedeker C."/>
            <person name="Pinto D."/>
            <person name="Vollmers J."/>
            <person name="Rivas-Marin E."/>
            <person name="Kohn T."/>
            <person name="Peeters S.H."/>
            <person name="Heuer A."/>
            <person name="Rast P."/>
            <person name="Oberbeckmann S."/>
            <person name="Bunk B."/>
            <person name="Jeske O."/>
            <person name="Meyerdierks A."/>
            <person name="Storesund J.E."/>
            <person name="Kallscheuer N."/>
            <person name="Luecker S."/>
            <person name="Lage O.M."/>
            <person name="Pohl T."/>
            <person name="Merkel B.J."/>
            <person name="Hornburger P."/>
            <person name="Mueller R.-W."/>
            <person name="Bruemmer F."/>
            <person name="Labrenz M."/>
            <person name="Spormann A.M."/>
            <person name="Op den Camp H."/>
            <person name="Overmann J."/>
            <person name="Amann R."/>
            <person name="Jetten M.S.M."/>
            <person name="Mascher T."/>
            <person name="Medema M.H."/>
            <person name="Devos D.P."/>
            <person name="Kaster A.-K."/>
            <person name="Ovreas L."/>
            <person name="Rohde M."/>
            <person name="Galperin M.Y."/>
            <person name="Jogler C."/>
        </authorList>
    </citation>
    <scope>NUCLEOTIDE SEQUENCE [LARGE SCALE GENOMIC DNA]</scope>
    <source>
        <strain evidence="16 17">ElP</strain>
    </source>
</reference>
<feature type="transmembrane region" description="Helical" evidence="15">
    <location>
        <begin position="6"/>
        <end position="23"/>
    </location>
</feature>
<feature type="transmembrane region" description="Helical" evidence="15">
    <location>
        <begin position="667"/>
        <end position="688"/>
    </location>
</feature>
<name>A0A518H6J2_9BACT</name>
<evidence type="ECO:0000256" key="4">
    <source>
        <dbReference type="ARBA" id="ARBA00022475"/>
    </source>
</evidence>
<dbReference type="AlphaFoldDB" id="A0A518H6J2"/>
<evidence type="ECO:0000256" key="10">
    <source>
        <dbReference type="ARBA" id="ARBA00023136"/>
    </source>
</evidence>
<dbReference type="InterPro" id="IPR001734">
    <property type="entry name" value="Na/solute_symporter"/>
</dbReference>
<feature type="transmembrane region" description="Helical" evidence="15">
    <location>
        <begin position="228"/>
        <end position="246"/>
    </location>
</feature>
<gene>
    <name evidence="16" type="primary">sglT_2</name>
    <name evidence="16" type="ORF">ElP_43930</name>
</gene>
<evidence type="ECO:0000313" key="17">
    <source>
        <dbReference type="Proteomes" id="UP000317835"/>
    </source>
</evidence>
<evidence type="ECO:0000256" key="13">
    <source>
        <dbReference type="RuleBase" id="RU362091"/>
    </source>
</evidence>
<feature type="transmembrane region" description="Helical" evidence="15">
    <location>
        <begin position="537"/>
        <end position="558"/>
    </location>
</feature>
<evidence type="ECO:0000256" key="11">
    <source>
        <dbReference type="ARBA" id="ARBA00023201"/>
    </source>
</evidence>
<dbReference type="PANTHER" id="PTHR48086">
    <property type="entry name" value="SODIUM/PROLINE SYMPORTER-RELATED"/>
    <property type="match status" value="1"/>
</dbReference>
<comment type="catalytic activity">
    <reaction evidence="12">
        <text>L-proline(in) + Na(+)(in) = L-proline(out) + Na(+)(out)</text>
        <dbReference type="Rhea" id="RHEA:28967"/>
        <dbReference type="ChEBI" id="CHEBI:29101"/>
        <dbReference type="ChEBI" id="CHEBI:60039"/>
    </reaction>
</comment>
<comment type="similarity">
    <text evidence="2 13">Belongs to the sodium:solute symporter (SSF) (TC 2.A.21) family.</text>
</comment>
<feature type="transmembrane region" description="Helical" evidence="15">
    <location>
        <begin position="426"/>
        <end position="445"/>
    </location>
</feature>
<evidence type="ECO:0000313" key="16">
    <source>
        <dbReference type="EMBL" id="QDV36467.1"/>
    </source>
</evidence>
<protein>
    <submittedName>
        <fullName evidence="16">Sodium/glucose cotransporter</fullName>
    </submittedName>
</protein>
<evidence type="ECO:0000256" key="3">
    <source>
        <dbReference type="ARBA" id="ARBA00022448"/>
    </source>
</evidence>
<feature type="compositionally biased region" description="Basic and acidic residues" evidence="14">
    <location>
        <begin position="385"/>
        <end position="394"/>
    </location>
</feature>
<dbReference type="Proteomes" id="UP000317835">
    <property type="component" value="Chromosome"/>
</dbReference>
<evidence type="ECO:0000256" key="8">
    <source>
        <dbReference type="ARBA" id="ARBA00023053"/>
    </source>
</evidence>
<feature type="region of interest" description="Disordered" evidence="14">
    <location>
        <begin position="694"/>
        <end position="742"/>
    </location>
</feature>
<keyword evidence="5 15" id="KW-0812">Transmembrane</keyword>
<dbReference type="Gene3D" id="1.20.1730.10">
    <property type="entry name" value="Sodium/glucose cotransporter"/>
    <property type="match status" value="1"/>
</dbReference>
<keyword evidence="10 15" id="KW-0472">Membrane</keyword>
<keyword evidence="6" id="KW-0769">Symport</keyword>
<sequence length="742" mass="79650">MQGQGAVHWIDYLIIIAFIVYAIRNGIKSKDVASKNVEEYFLAGRTLPGWKAGLSMAATQFAADTPLLVAGMIAVSGIFAVWRLWIYGVAFLVLGFILAGSWQRAGVITDAELTELRYGRKPAAALRGFKAIYFGTIFNCTVLAMVLLASTRIAEPFLTWNEWLPALLFDPVASLVEWLGLDLSTRVPGDPDLYVLSANNLLSILAILLVTLGYSATGGLRSVVATDAVQLGLALVATGAFAFMVVREVGGFGALQQGIQEKFGGGNGPGGISATEILAFTPSRAREASLALLVVYATQWFFQINADGTGYLAQRAMACRSPRDARFAALTLTTVQIFVRSLLWLPIGLGLLLLIPTDVGPEPGGGNEVAAEARQVPGADEEDVEPRPVQEPKEAASQAPDEGEQDFARQRIKEDREFAYVEGFKALLPPGLLGLMLTGMLAALASTVDTHLNWGASYWTNDIYKRFLSRHLFKRDPGPRELVWVARGSNVAILVISLAIMSQLPSIRDAWQASLLLGAGIGPLLVLRWLWWRVNAWGEIAATIASLALTAPLLLLVRSDDPDLQAWIEAVRMLTMAVLASGIGIGTALAMGPESDESLGEFYRRTRPPGFWGPVAEANGGDPIADRHRLYRGIGAVIASALSIFSMLVGVGSLICGSPPPTWFPYSGAWIGLCIVVGLGLVPVWYWLGFSEASAEPKNPPPEDPDRSEAAEEQVGARPDEDEGGRRRGDYDEGGNGGGDSG</sequence>
<evidence type="ECO:0000256" key="12">
    <source>
        <dbReference type="ARBA" id="ARBA00033708"/>
    </source>
</evidence>
<dbReference type="GO" id="GO:0006814">
    <property type="term" value="P:sodium ion transport"/>
    <property type="evidence" value="ECO:0007669"/>
    <property type="project" value="UniProtKB-KW"/>
</dbReference>
<feature type="transmembrane region" description="Helical" evidence="15">
    <location>
        <begin position="634"/>
        <end position="655"/>
    </location>
</feature>
<proteinExistence type="inferred from homology"/>
<feature type="transmembrane region" description="Helical" evidence="15">
    <location>
        <begin position="510"/>
        <end position="530"/>
    </location>
</feature>
<evidence type="ECO:0000256" key="2">
    <source>
        <dbReference type="ARBA" id="ARBA00006434"/>
    </source>
</evidence>
<dbReference type="KEGG" id="tpla:ElP_43930"/>
<evidence type="ECO:0000256" key="6">
    <source>
        <dbReference type="ARBA" id="ARBA00022847"/>
    </source>
</evidence>
<keyword evidence="8" id="KW-0915">Sodium</keyword>